<dbReference type="InterPro" id="IPR024884">
    <property type="entry name" value="NAPE-PLD"/>
</dbReference>
<name>U7PTV9_SPOS1</name>
<dbReference type="OrthoDB" id="332863at2759"/>
<dbReference type="Proteomes" id="UP000018087">
    <property type="component" value="Unassembled WGS sequence"/>
</dbReference>
<evidence type="ECO:0000256" key="1">
    <source>
        <dbReference type="PIRSR" id="PIRSR038896-50"/>
    </source>
</evidence>
<keyword evidence="5" id="KW-1185">Reference proteome</keyword>
<dbReference type="GO" id="GO:0008270">
    <property type="term" value="F:zinc ion binding"/>
    <property type="evidence" value="ECO:0007669"/>
    <property type="project" value="InterPro"/>
</dbReference>
<dbReference type="PANTHER" id="PTHR15032:SF4">
    <property type="entry name" value="N-ACYL-PHOSPHATIDYLETHANOLAMINE-HYDROLYZING PHOSPHOLIPASE D"/>
    <property type="match status" value="1"/>
</dbReference>
<dbReference type="Gene3D" id="3.60.15.10">
    <property type="entry name" value="Ribonuclease Z/Hydroxyacylglutathione hydrolase-like"/>
    <property type="match status" value="1"/>
</dbReference>
<evidence type="ECO:0000259" key="3">
    <source>
        <dbReference type="Pfam" id="PF12706"/>
    </source>
</evidence>
<feature type="domain" description="Metallo-beta-lactamase" evidence="3">
    <location>
        <begin position="120"/>
        <end position="370"/>
    </location>
</feature>
<dbReference type="GO" id="GO:0070290">
    <property type="term" value="F:N-acylphosphatidylethanolamine-specific phospholipase D activity"/>
    <property type="evidence" value="ECO:0007669"/>
    <property type="project" value="InterPro"/>
</dbReference>
<dbReference type="PIRSF" id="PIRSF038896">
    <property type="entry name" value="NAPE-PLD"/>
    <property type="match status" value="1"/>
</dbReference>
<dbReference type="GO" id="GO:0005737">
    <property type="term" value="C:cytoplasm"/>
    <property type="evidence" value="ECO:0007669"/>
    <property type="project" value="TreeGrafter"/>
</dbReference>
<sequence>METLAVTKVPRDAPTGPPSHWLDSTPTGFRNPWPSFRQTFSVTQMLRLRFGPGRNFVPVPENREGLVPIQTPDWGAHAQPSQIKATWIGHSSFLIEMPLRVQDRREDGTEASMQRQYGLRVLMDPVFCERMGPAQLVGPRRFSRTPCTLDELPLVDALCISHSHYDHLDIDTVKQLYADKAQKRTAAGLAPLQIFCGLNSRPWFVNNCGVQPEHVTEMDWWDEVDLIVGGTIVRLACTPSQHGSRRGLGDQDHMLWCSFVLSEQESKQEIKQEIKQESKQESKTAVYFAGDTGYRSVTDEDVAASTSVDDLPHCPAFAEIGAKYGPFSLALLPIGCYTPRTKLSPVHCSPEDAVAVHFDVRSQLSVGMHYGTVRGGLSVQYEDVQEPPQLWRKAGEARGLVWDRDFRLCDIGETVVV</sequence>
<dbReference type="EMBL" id="KI440846">
    <property type="protein sequence ID" value="ERS98199.1"/>
    <property type="molecule type" value="Genomic_DNA"/>
</dbReference>
<dbReference type="InterPro" id="IPR001279">
    <property type="entry name" value="Metallo-B-lactamas"/>
</dbReference>
<evidence type="ECO:0000313" key="5">
    <source>
        <dbReference type="Proteomes" id="UP000018087"/>
    </source>
</evidence>
<dbReference type="GO" id="GO:0070291">
    <property type="term" value="P:N-acylethanolamine metabolic process"/>
    <property type="evidence" value="ECO:0007669"/>
    <property type="project" value="TreeGrafter"/>
</dbReference>
<gene>
    <name evidence="4" type="ORF">HMPREF1624_04981</name>
</gene>
<feature type="binding site" evidence="1">
    <location>
        <position position="347"/>
    </location>
    <ligand>
        <name>an N-acyl-1,2-diacyl-sn-glycero-3-phosphoethanolamine</name>
        <dbReference type="ChEBI" id="CHEBI:62537"/>
    </ligand>
</feature>
<accession>U7PTV9</accession>
<dbReference type="HOGENOM" id="CLU_020884_2_0_1"/>
<dbReference type="InterPro" id="IPR036866">
    <property type="entry name" value="RibonucZ/Hydroxyglut_hydro"/>
</dbReference>
<evidence type="ECO:0000256" key="2">
    <source>
        <dbReference type="SAM" id="MobiDB-lite"/>
    </source>
</evidence>
<evidence type="ECO:0000313" key="4">
    <source>
        <dbReference type="EMBL" id="ERS98199.1"/>
    </source>
</evidence>
<proteinExistence type="predicted"/>
<protein>
    <recommendedName>
        <fullName evidence="3">Metallo-beta-lactamase domain-containing protein</fullName>
    </recommendedName>
</protein>
<dbReference type="eggNOG" id="KOG3798">
    <property type="taxonomic scope" value="Eukaryota"/>
</dbReference>
<reference evidence="5" key="1">
    <citation type="journal article" date="2014" name="Genome Announc.">
        <title>Genome sequence of the pathogenic fungus Sporothrix schenckii (ATCC 58251).</title>
        <authorList>
            <person name="Cuomo C.A."/>
            <person name="Rodriguez-Del Valle N."/>
            <person name="Perez-Sanchez L."/>
            <person name="Abouelleil A."/>
            <person name="Goldberg J."/>
            <person name="Young S."/>
            <person name="Zeng Q."/>
            <person name="Birren B.W."/>
        </authorList>
    </citation>
    <scope>NUCLEOTIDE SEQUENCE [LARGE SCALE GENOMIC DNA]</scope>
    <source>
        <strain evidence="5">ATCC 58251 / de Perez 2211183</strain>
    </source>
</reference>
<dbReference type="STRING" id="1391915.U7PTV9"/>
<feature type="binding site" evidence="1">
    <location>
        <position position="165"/>
    </location>
    <ligand>
        <name>an N-acyl-1,2-diacyl-sn-glycero-3-phosphoethanolamine</name>
        <dbReference type="ChEBI" id="CHEBI:62537"/>
    </ligand>
</feature>
<dbReference type="GO" id="GO:0070292">
    <property type="term" value="P:N-acylphosphatidylethanolamine metabolic process"/>
    <property type="evidence" value="ECO:0007669"/>
    <property type="project" value="TreeGrafter"/>
</dbReference>
<dbReference type="SUPFAM" id="SSF56281">
    <property type="entry name" value="Metallo-hydrolase/oxidoreductase"/>
    <property type="match status" value="1"/>
</dbReference>
<dbReference type="AlphaFoldDB" id="U7PTV9"/>
<dbReference type="PANTHER" id="PTHR15032">
    <property type="entry name" value="N-ACYL-PHOSPHATIDYLETHANOLAMINE-HYDROLYZING PHOSPHOLIPASE D"/>
    <property type="match status" value="1"/>
</dbReference>
<dbReference type="Pfam" id="PF12706">
    <property type="entry name" value="Lactamase_B_2"/>
    <property type="match status" value="1"/>
</dbReference>
<feature type="region of interest" description="Disordered" evidence="2">
    <location>
        <begin position="1"/>
        <end position="26"/>
    </location>
</feature>
<organism evidence="4 5">
    <name type="scientific">Sporothrix schenckii (strain ATCC 58251 / de Perez 2211183)</name>
    <name type="common">Rose-picker's disease fungus</name>
    <dbReference type="NCBI Taxonomy" id="1391915"/>
    <lineage>
        <taxon>Eukaryota</taxon>
        <taxon>Fungi</taxon>
        <taxon>Dikarya</taxon>
        <taxon>Ascomycota</taxon>
        <taxon>Pezizomycotina</taxon>
        <taxon>Sordariomycetes</taxon>
        <taxon>Sordariomycetidae</taxon>
        <taxon>Ophiostomatales</taxon>
        <taxon>Ophiostomataceae</taxon>
        <taxon>Sporothrix</taxon>
    </lineage>
</organism>